<protein>
    <recommendedName>
        <fullName evidence="1">Amine oxidase domain-containing protein</fullName>
    </recommendedName>
</protein>
<dbReference type="PANTHER" id="PTHR23357">
    <property type="entry name" value="RENALASE"/>
    <property type="match status" value="1"/>
</dbReference>
<dbReference type="Gene3D" id="3.90.660.10">
    <property type="match status" value="1"/>
</dbReference>
<dbReference type="GO" id="GO:0005576">
    <property type="term" value="C:extracellular region"/>
    <property type="evidence" value="ECO:0007669"/>
    <property type="project" value="TreeGrafter"/>
</dbReference>
<dbReference type="Pfam" id="PF01593">
    <property type="entry name" value="Amino_oxidase"/>
    <property type="match status" value="1"/>
</dbReference>
<dbReference type="Gene3D" id="3.50.50.60">
    <property type="entry name" value="FAD/NAD(P)-binding domain"/>
    <property type="match status" value="1"/>
</dbReference>
<dbReference type="GO" id="GO:0016651">
    <property type="term" value="F:oxidoreductase activity, acting on NAD(P)H"/>
    <property type="evidence" value="ECO:0007669"/>
    <property type="project" value="InterPro"/>
</dbReference>
<dbReference type="InterPro" id="IPR002937">
    <property type="entry name" value="Amino_oxidase"/>
</dbReference>
<keyword evidence="3" id="KW-1185">Reference proteome</keyword>
<dbReference type="InterPro" id="IPR040174">
    <property type="entry name" value="RNLS"/>
</dbReference>
<dbReference type="InterPro" id="IPR036188">
    <property type="entry name" value="FAD/NAD-bd_sf"/>
</dbReference>
<dbReference type="PANTHER" id="PTHR23357:SF1">
    <property type="entry name" value="RENALASE"/>
    <property type="match status" value="1"/>
</dbReference>
<name>A0A8K1CBB9_PYTOL</name>
<evidence type="ECO:0000259" key="1">
    <source>
        <dbReference type="Pfam" id="PF01593"/>
    </source>
</evidence>
<proteinExistence type="predicted"/>
<evidence type="ECO:0000313" key="3">
    <source>
        <dbReference type="Proteomes" id="UP000794436"/>
    </source>
</evidence>
<dbReference type="OrthoDB" id="2161133at2759"/>
<comment type="caution">
    <text evidence="2">The sequence shown here is derived from an EMBL/GenBank/DDBJ whole genome shotgun (WGS) entry which is preliminary data.</text>
</comment>
<dbReference type="SUPFAM" id="SSF51905">
    <property type="entry name" value="FAD/NAD(P)-binding domain"/>
    <property type="match status" value="1"/>
</dbReference>
<dbReference type="AlphaFoldDB" id="A0A8K1CBB9"/>
<gene>
    <name evidence="2" type="ORF">Poli38472_000094</name>
</gene>
<evidence type="ECO:0000313" key="2">
    <source>
        <dbReference type="EMBL" id="TMW60052.1"/>
    </source>
</evidence>
<reference evidence="2" key="1">
    <citation type="submission" date="2019-03" db="EMBL/GenBank/DDBJ databases">
        <title>Long read genome sequence of the mycoparasitic Pythium oligandrum ATCC 38472 isolated from sugarbeet rhizosphere.</title>
        <authorList>
            <person name="Gaulin E."/>
        </authorList>
    </citation>
    <scope>NUCLEOTIDE SEQUENCE</scope>
    <source>
        <strain evidence="2">ATCC 38472_TT</strain>
    </source>
</reference>
<feature type="domain" description="Amine oxidase" evidence="1">
    <location>
        <begin position="116"/>
        <end position="354"/>
    </location>
</feature>
<dbReference type="EMBL" id="SPLM01000108">
    <property type="protein sequence ID" value="TMW60052.1"/>
    <property type="molecule type" value="Genomic_DNA"/>
</dbReference>
<accession>A0A8K1CBB9</accession>
<dbReference type="Proteomes" id="UP000794436">
    <property type="component" value="Unassembled WGS sequence"/>
</dbReference>
<dbReference type="Pfam" id="PF13450">
    <property type="entry name" value="NAD_binding_8"/>
    <property type="match status" value="1"/>
</dbReference>
<organism evidence="2 3">
    <name type="scientific">Pythium oligandrum</name>
    <name type="common">Mycoparasitic fungus</name>
    <dbReference type="NCBI Taxonomy" id="41045"/>
    <lineage>
        <taxon>Eukaryota</taxon>
        <taxon>Sar</taxon>
        <taxon>Stramenopiles</taxon>
        <taxon>Oomycota</taxon>
        <taxon>Peronosporomycetes</taxon>
        <taxon>Pythiales</taxon>
        <taxon>Pythiaceae</taxon>
        <taxon>Pythium</taxon>
    </lineage>
</organism>
<sequence>MARVLVVGAGVTGAALARLLHDAKTSTKYAGQVLVWEKSNITGGRMMARSFRKNRHVHVDFGAQYLTKFKSANDDIRELLVANGKLVNFEDSRIAQESSRAPSPDAEHTVSPDNLGFRSMVDFLLSDATVQVERGVERFDITSDGQVTVYSTDGHVETVDDLVLTCPIPNVLSILEKSHFQPAPEVLAALQAVQYSQRFAVAYLFDQSIAKSVQDLQWTSKYVGAEEDEVVRFLCWDTLKKGTSTQDGYALLVHTGVPFGLQHMDAKDKNDEILATITRSVQKLLPFLPDPVDTTLHRWRVSQTFKPFHDPASPSSSVPALVLHASPRIILAGDAFLGSGFDNCLLSAKHTASILLGPSSGL</sequence>